<dbReference type="GeneID" id="106462210"/>
<dbReference type="PANTHER" id="PTHR12435">
    <property type="match status" value="1"/>
</dbReference>
<organism evidence="5 6">
    <name type="scientific">Limulus polyphemus</name>
    <name type="common">Atlantic horseshoe crab</name>
    <dbReference type="NCBI Taxonomy" id="6850"/>
    <lineage>
        <taxon>Eukaryota</taxon>
        <taxon>Metazoa</taxon>
        <taxon>Ecdysozoa</taxon>
        <taxon>Arthropoda</taxon>
        <taxon>Chelicerata</taxon>
        <taxon>Merostomata</taxon>
        <taxon>Xiphosura</taxon>
        <taxon>Limulidae</taxon>
        <taxon>Limulus</taxon>
    </lineage>
</organism>
<dbReference type="RefSeq" id="XP_013777563.1">
    <property type="nucleotide sequence ID" value="XM_013922109.1"/>
</dbReference>
<evidence type="ECO:0000256" key="1">
    <source>
        <dbReference type="ARBA" id="ARBA00022741"/>
    </source>
</evidence>
<evidence type="ECO:0000256" key="2">
    <source>
        <dbReference type="ARBA" id="ARBA00022840"/>
    </source>
</evidence>
<name>A0ABM1B9I2_LIMPO</name>
<gene>
    <name evidence="6" type="primary">LOC106462210</name>
</gene>
<keyword evidence="1" id="KW-0547">Nucleotide-binding</keyword>
<dbReference type="Gene3D" id="3.40.50.300">
    <property type="entry name" value="P-loop containing nucleotide triphosphate hydrolases"/>
    <property type="match status" value="1"/>
</dbReference>
<sequence length="272" mass="31498">MPLVLLCGLPSSGKSTLAQKLYEHLRNERQCVLLTDEAKLLDRNHIYSDFRLEKELRSELKSDVQRTVSKDVVVILDALNYIKGYRYELYCVSKAIKTTHCVIHCDLPVETCKKWNISRNEEKQYSEEVFTALVQRFEMPDSRNRWDSPLFIIHEGEKLPFQEITDALLTRKAPPPNQSTQSQPLSSTNFLYELDKRTQEVVQAILEAQKTSVIGDLVSVPGTKEKVQLRRNLTLAELTRFRRLFLSYTKMHPVDDTSRIPSMFAQYLNSSI</sequence>
<dbReference type="SUPFAM" id="SSF52540">
    <property type="entry name" value="P-loop containing nucleoside triphosphate hydrolases"/>
    <property type="match status" value="1"/>
</dbReference>
<protein>
    <recommendedName>
        <fullName evidence="4">Protein KTI12 homolog</fullName>
    </recommendedName>
</protein>
<evidence type="ECO:0000256" key="4">
    <source>
        <dbReference type="ARBA" id="ARBA00026170"/>
    </source>
</evidence>
<dbReference type="InterPro" id="IPR013641">
    <property type="entry name" value="KTI12/PSTK"/>
</dbReference>
<accession>A0ABM1B9I2</accession>
<dbReference type="Proteomes" id="UP000694941">
    <property type="component" value="Unplaced"/>
</dbReference>
<evidence type="ECO:0000256" key="3">
    <source>
        <dbReference type="ARBA" id="ARBA00025768"/>
    </source>
</evidence>
<evidence type="ECO:0000313" key="6">
    <source>
        <dbReference type="RefSeq" id="XP_013777563.1"/>
    </source>
</evidence>
<keyword evidence="2" id="KW-0067">ATP-binding</keyword>
<proteinExistence type="inferred from homology"/>
<keyword evidence="5" id="KW-1185">Reference proteome</keyword>
<evidence type="ECO:0000313" key="5">
    <source>
        <dbReference type="Proteomes" id="UP000694941"/>
    </source>
</evidence>
<comment type="similarity">
    <text evidence="3">Belongs to the KTI12 family.</text>
</comment>
<reference evidence="6" key="1">
    <citation type="submission" date="2025-08" db="UniProtKB">
        <authorList>
            <consortium name="RefSeq"/>
        </authorList>
    </citation>
    <scope>IDENTIFICATION</scope>
    <source>
        <tissue evidence="6">Muscle</tissue>
    </source>
</reference>
<dbReference type="Pfam" id="PF08433">
    <property type="entry name" value="KTI12"/>
    <property type="match status" value="1"/>
</dbReference>
<dbReference type="InterPro" id="IPR027417">
    <property type="entry name" value="P-loop_NTPase"/>
</dbReference>